<dbReference type="PANTHER" id="PTHR43401:SF2">
    <property type="entry name" value="L-THREONINE 3-DEHYDROGENASE"/>
    <property type="match status" value="1"/>
</dbReference>
<dbReference type="InterPro" id="IPR013149">
    <property type="entry name" value="ADH-like_C"/>
</dbReference>
<evidence type="ECO:0000256" key="1">
    <source>
        <dbReference type="ARBA" id="ARBA00022723"/>
    </source>
</evidence>
<dbReference type="GO" id="GO:0016616">
    <property type="term" value="F:oxidoreductase activity, acting on the CH-OH group of donors, NAD or NADP as acceptor"/>
    <property type="evidence" value="ECO:0007669"/>
    <property type="project" value="UniProtKB-ARBA"/>
</dbReference>
<gene>
    <name evidence="7" type="ORF">ACFPFO_08545</name>
</gene>
<dbReference type="RefSeq" id="WP_224828322.1">
    <property type="nucleotide sequence ID" value="NZ_JAIVEF010000005.1"/>
</dbReference>
<sequence length="346" mass="36831">MKQIVQTGPEAVELREGERPSPGPGEVLVRVHSAGLCGSDAHAYRYEGGYEWIPIPRVMGHEYSGEIVEIGSDVEGFSPGDRIVEEPIHHCGECFQCLNGQENVCQNFSITGMHRDGAYADYVTVEPRHLHPVPDDVPLRHAAITEPTSIATRAVFSQSAVTPGNEVLVEGPGPIGVLVAAVADSMGANVVVSGLGRDARSRLPQVEGLGVDTINVEERDVEGYADARTDGIGFDVVFDTTGHHTGVETAIEVVRKGGQVVVVGLPGEPSEVFMTPVVRGEIDVNSSYGSSWSNFEQALRLMENGTIDAEGIIDTGFSTADPASAFEAFLDSEVIKPVFSFNGDSA</sequence>
<evidence type="ECO:0000313" key="8">
    <source>
        <dbReference type="Proteomes" id="UP001595925"/>
    </source>
</evidence>
<keyword evidence="8" id="KW-1185">Reference proteome</keyword>
<evidence type="ECO:0000313" key="7">
    <source>
        <dbReference type="EMBL" id="MFC4987812.1"/>
    </source>
</evidence>
<dbReference type="GO" id="GO:0051262">
    <property type="term" value="P:protein tetramerization"/>
    <property type="evidence" value="ECO:0007669"/>
    <property type="project" value="UniProtKB-ARBA"/>
</dbReference>
<dbReference type="GO" id="GO:0030554">
    <property type="term" value="F:adenyl nucleotide binding"/>
    <property type="evidence" value="ECO:0007669"/>
    <property type="project" value="UniProtKB-ARBA"/>
</dbReference>
<keyword evidence="2 4" id="KW-0862">Zinc</keyword>
<accession>A0ABD5QDZ9</accession>
<dbReference type="PANTHER" id="PTHR43401">
    <property type="entry name" value="L-THREONINE 3-DEHYDROGENASE"/>
    <property type="match status" value="1"/>
</dbReference>
<evidence type="ECO:0000256" key="3">
    <source>
        <dbReference type="ARBA" id="ARBA00023002"/>
    </source>
</evidence>
<dbReference type="InterPro" id="IPR002328">
    <property type="entry name" value="ADH_Zn_CS"/>
</dbReference>
<comment type="similarity">
    <text evidence="4">Belongs to the zinc-containing alcohol dehydrogenase family.</text>
</comment>
<protein>
    <submittedName>
        <fullName evidence="7">Zinc-binding dehydrogenase</fullName>
    </submittedName>
</protein>
<dbReference type="Gene3D" id="3.90.180.10">
    <property type="entry name" value="Medium-chain alcohol dehydrogenases, catalytic domain"/>
    <property type="match status" value="1"/>
</dbReference>
<dbReference type="InterPro" id="IPR011032">
    <property type="entry name" value="GroES-like_sf"/>
</dbReference>
<dbReference type="InterPro" id="IPR013154">
    <property type="entry name" value="ADH-like_N"/>
</dbReference>
<dbReference type="InterPro" id="IPR020843">
    <property type="entry name" value="ER"/>
</dbReference>
<dbReference type="Gene3D" id="3.40.50.720">
    <property type="entry name" value="NAD(P)-binding Rossmann-like Domain"/>
    <property type="match status" value="1"/>
</dbReference>
<dbReference type="SUPFAM" id="SSF50129">
    <property type="entry name" value="GroES-like"/>
    <property type="match status" value="1"/>
</dbReference>
<dbReference type="Pfam" id="PF00107">
    <property type="entry name" value="ADH_zinc_N"/>
    <property type="match status" value="1"/>
</dbReference>
<dbReference type="EMBL" id="JBHSJG010000032">
    <property type="protein sequence ID" value="MFC4987812.1"/>
    <property type="molecule type" value="Genomic_DNA"/>
</dbReference>
<dbReference type="InterPro" id="IPR036291">
    <property type="entry name" value="NAD(P)-bd_dom_sf"/>
</dbReference>
<dbReference type="InterPro" id="IPR050129">
    <property type="entry name" value="Zn_alcohol_dh"/>
</dbReference>
<reference evidence="7 8" key="1">
    <citation type="journal article" date="2019" name="Int. J. Syst. Evol. Microbiol.">
        <title>The Global Catalogue of Microorganisms (GCM) 10K type strain sequencing project: providing services to taxonomists for standard genome sequencing and annotation.</title>
        <authorList>
            <consortium name="The Broad Institute Genomics Platform"/>
            <consortium name="The Broad Institute Genome Sequencing Center for Infectious Disease"/>
            <person name="Wu L."/>
            <person name="Ma J."/>
        </authorList>
    </citation>
    <scope>NUCLEOTIDE SEQUENCE [LARGE SCALE GENOMIC DNA]</scope>
    <source>
        <strain evidence="7 8">CGMCC 1.15824</strain>
    </source>
</reference>
<feature type="region of interest" description="Disordered" evidence="5">
    <location>
        <begin position="1"/>
        <end position="24"/>
    </location>
</feature>
<dbReference type="GO" id="GO:0046872">
    <property type="term" value="F:metal ion binding"/>
    <property type="evidence" value="ECO:0007669"/>
    <property type="project" value="UniProtKB-KW"/>
</dbReference>
<dbReference type="SMART" id="SM00829">
    <property type="entry name" value="PKS_ER"/>
    <property type="match status" value="1"/>
</dbReference>
<evidence type="ECO:0000256" key="4">
    <source>
        <dbReference type="RuleBase" id="RU361277"/>
    </source>
</evidence>
<feature type="domain" description="Enoyl reductase (ER)" evidence="6">
    <location>
        <begin position="8"/>
        <end position="339"/>
    </location>
</feature>
<organism evidence="7 8">
    <name type="scientific">Saliphagus infecundisoli</name>
    <dbReference type="NCBI Taxonomy" id="1849069"/>
    <lineage>
        <taxon>Archaea</taxon>
        <taxon>Methanobacteriati</taxon>
        <taxon>Methanobacteriota</taxon>
        <taxon>Stenosarchaea group</taxon>
        <taxon>Halobacteria</taxon>
        <taxon>Halobacteriales</taxon>
        <taxon>Natrialbaceae</taxon>
        <taxon>Saliphagus</taxon>
    </lineage>
</organism>
<dbReference type="SUPFAM" id="SSF51735">
    <property type="entry name" value="NAD(P)-binding Rossmann-fold domains"/>
    <property type="match status" value="1"/>
</dbReference>
<dbReference type="GO" id="GO:0043168">
    <property type="term" value="F:anion binding"/>
    <property type="evidence" value="ECO:0007669"/>
    <property type="project" value="UniProtKB-ARBA"/>
</dbReference>
<evidence type="ECO:0000256" key="2">
    <source>
        <dbReference type="ARBA" id="ARBA00022833"/>
    </source>
</evidence>
<evidence type="ECO:0000256" key="5">
    <source>
        <dbReference type="SAM" id="MobiDB-lite"/>
    </source>
</evidence>
<dbReference type="GO" id="GO:0044281">
    <property type="term" value="P:small molecule metabolic process"/>
    <property type="evidence" value="ECO:0007669"/>
    <property type="project" value="UniProtKB-ARBA"/>
</dbReference>
<keyword evidence="3" id="KW-0560">Oxidoreductase</keyword>
<name>A0ABD5QDZ9_9EURY</name>
<dbReference type="AlphaFoldDB" id="A0ABD5QDZ9"/>
<keyword evidence="1 4" id="KW-0479">Metal-binding</keyword>
<evidence type="ECO:0000259" key="6">
    <source>
        <dbReference type="SMART" id="SM00829"/>
    </source>
</evidence>
<proteinExistence type="inferred from homology"/>
<dbReference type="Pfam" id="PF08240">
    <property type="entry name" value="ADH_N"/>
    <property type="match status" value="1"/>
</dbReference>
<dbReference type="PROSITE" id="PS00059">
    <property type="entry name" value="ADH_ZINC"/>
    <property type="match status" value="1"/>
</dbReference>
<comment type="caution">
    <text evidence="7">The sequence shown here is derived from an EMBL/GenBank/DDBJ whole genome shotgun (WGS) entry which is preliminary data.</text>
</comment>
<dbReference type="Proteomes" id="UP001595925">
    <property type="component" value="Unassembled WGS sequence"/>
</dbReference>
<comment type="cofactor">
    <cofactor evidence="4">
        <name>Zn(2+)</name>
        <dbReference type="ChEBI" id="CHEBI:29105"/>
    </cofactor>
</comment>